<reference evidence="3 4" key="1">
    <citation type="submission" date="2017-06" db="EMBL/GenBank/DDBJ databases">
        <title>Comparative genomic analysis of Ambrosia Fusariam Clade fungi.</title>
        <authorList>
            <person name="Stajich J.E."/>
            <person name="Carrillo J."/>
            <person name="Kijimoto T."/>
            <person name="Eskalen A."/>
            <person name="O'Donnell K."/>
            <person name="Kasson M."/>
        </authorList>
    </citation>
    <scope>NUCLEOTIDE SEQUENCE [LARGE SCALE GENOMIC DNA]</scope>
    <source>
        <strain evidence="3">UCR3666</strain>
    </source>
</reference>
<feature type="region of interest" description="Disordered" evidence="1">
    <location>
        <begin position="120"/>
        <end position="146"/>
    </location>
</feature>
<feature type="domain" description="BZIP" evidence="2">
    <location>
        <begin position="126"/>
        <end position="140"/>
    </location>
</feature>
<evidence type="ECO:0000256" key="1">
    <source>
        <dbReference type="SAM" id="MobiDB-lite"/>
    </source>
</evidence>
<dbReference type="InterPro" id="IPR004827">
    <property type="entry name" value="bZIP"/>
</dbReference>
<dbReference type="PROSITE" id="PS00036">
    <property type="entry name" value="BZIP_BASIC"/>
    <property type="match status" value="1"/>
</dbReference>
<proteinExistence type="predicted"/>
<evidence type="ECO:0000313" key="4">
    <source>
        <dbReference type="Proteomes" id="UP000277212"/>
    </source>
</evidence>
<sequence length="225" mass="25211">MDSRPAIGVAKGSPAPTSTVETSHPQPSMASPEAHIRPPPSTTAWPQKTQWIQDSPTHPQGMQPYLGSSPSENAALPCPKGVPVNGMRASYFGVQEEQRYLMLPGSEQVISVPVDLAQASKKMGEKRKRNATASTRHRKKKKEAEERNLRELKELHEEKQIWEEKMKEIEEEKKELEEKLRYFQDIIRRVPSPFHVAREPNLAPQASTIAVGMDGLAIKPQSYEG</sequence>
<protein>
    <recommendedName>
        <fullName evidence="2">BZIP domain-containing protein</fullName>
    </recommendedName>
</protein>
<dbReference type="Proteomes" id="UP000277212">
    <property type="component" value="Unassembled WGS sequence"/>
</dbReference>
<gene>
    <name evidence="3" type="ORF">CDV36_014367</name>
</gene>
<dbReference type="EMBL" id="NKUJ01000451">
    <property type="protein sequence ID" value="RMJ04968.1"/>
    <property type="molecule type" value="Genomic_DNA"/>
</dbReference>
<dbReference type="GO" id="GO:0003700">
    <property type="term" value="F:DNA-binding transcription factor activity"/>
    <property type="evidence" value="ECO:0007669"/>
    <property type="project" value="InterPro"/>
</dbReference>
<comment type="caution">
    <text evidence="3">The sequence shown here is derived from an EMBL/GenBank/DDBJ whole genome shotgun (WGS) entry which is preliminary data.</text>
</comment>
<feature type="compositionally biased region" description="Polar residues" evidence="1">
    <location>
        <begin position="42"/>
        <end position="72"/>
    </location>
</feature>
<feature type="compositionally biased region" description="Polar residues" evidence="1">
    <location>
        <begin position="15"/>
        <end position="29"/>
    </location>
</feature>
<keyword evidence="4" id="KW-1185">Reference proteome</keyword>
<evidence type="ECO:0000259" key="2">
    <source>
        <dbReference type="PROSITE" id="PS00036"/>
    </source>
</evidence>
<accession>A0A3M2RIE1</accession>
<feature type="compositionally biased region" description="Basic residues" evidence="1">
    <location>
        <begin position="124"/>
        <end position="141"/>
    </location>
</feature>
<dbReference type="AlphaFoldDB" id="A0A3M2RIE1"/>
<organism evidence="3 4">
    <name type="scientific">Fusarium kuroshium</name>
    <dbReference type="NCBI Taxonomy" id="2010991"/>
    <lineage>
        <taxon>Eukaryota</taxon>
        <taxon>Fungi</taxon>
        <taxon>Dikarya</taxon>
        <taxon>Ascomycota</taxon>
        <taxon>Pezizomycotina</taxon>
        <taxon>Sordariomycetes</taxon>
        <taxon>Hypocreomycetidae</taxon>
        <taxon>Hypocreales</taxon>
        <taxon>Nectriaceae</taxon>
        <taxon>Fusarium</taxon>
        <taxon>Fusarium solani species complex</taxon>
    </lineage>
</organism>
<evidence type="ECO:0000313" key="3">
    <source>
        <dbReference type="EMBL" id="RMJ04968.1"/>
    </source>
</evidence>
<dbReference type="OrthoDB" id="2247093at2759"/>
<dbReference type="STRING" id="2010991.A0A3M2RIE1"/>
<feature type="region of interest" description="Disordered" evidence="1">
    <location>
        <begin position="1"/>
        <end position="79"/>
    </location>
</feature>
<name>A0A3M2RIE1_9HYPO</name>